<accession>A0A1Q5TMY3</accession>
<dbReference type="AlphaFoldDB" id="A0A1Q5TMY3"/>
<organism evidence="1 2">
    <name type="scientific">Xenorhabdus eapokensis</name>
    <dbReference type="NCBI Taxonomy" id="1873482"/>
    <lineage>
        <taxon>Bacteria</taxon>
        <taxon>Pseudomonadati</taxon>
        <taxon>Pseudomonadota</taxon>
        <taxon>Gammaproteobacteria</taxon>
        <taxon>Enterobacterales</taxon>
        <taxon>Morganellaceae</taxon>
        <taxon>Xenorhabdus</taxon>
    </lineage>
</organism>
<name>A0A1Q5TMY3_9GAMM</name>
<reference evidence="1 2" key="1">
    <citation type="submission" date="2016-09" db="EMBL/GenBank/DDBJ databases">
        <title>Xenorhabdus thuongxuanensis sp. nov. and Xenorhabdus eapokensis sp. nov., isolated from Steinernema species.</title>
        <authorList>
            <person name="Kaempfer P."/>
            <person name="Tobias N.J."/>
            <person name="Phan Ke L."/>
            <person name="Bode H.B."/>
            <person name="Glaeser S.P."/>
        </authorList>
    </citation>
    <scope>NUCLEOTIDE SEQUENCE [LARGE SCALE GENOMIC DNA]</scope>
    <source>
        <strain evidence="1 2">DL20</strain>
    </source>
</reference>
<sequence length="63" mass="7336">MEITRYTTQTLITLANELNLDLHDCELPYILTRHLYTLQCVIHSDGSSCDYRTILLHTLKSLK</sequence>
<dbReference type="OrthoDB" id="6447389at2"/>
<protein>
    <submittedName>
        <fullName evidence="1">Uncharacterized protein</fullName>
    </submittedName>
</protein>
<dbReference type="Proteomes" id="UP000186268">
    <property type="component" value="Unassembled WGS sequence"/>
</dbReference>
<dbReference type="RefSeq" id="WP_074024487.1">
    <property type="nucleotide sequence ID" value="NZ_CAWNAG010000129.1"/>
</dbReference>
<keyword evidence="2" id="KW-1185">Reference proteome</keyword>
<gene>
    <name evidence="1" type="ORF">Xedl_02862</name>
</gene>
<evidence type="ECO:0000313" key="2">
    <source>
        <dbReference type="Proteomes" id="UP000186268"/>
    </source>
</evidence>
<comment type="caution">
    <text evidence="1">The sequence shown here is derived from an EMBL/GenBank/DDBJ whole genome shotgun (WGS) entry which is preliminary data.</text>
</comment>
<evidence type="ECO:0000313" key="1">
    <source>
        <dbReference type="EMBL" id="OKP01588.1"/>
    </source>
</evidence>
<proteinExistence type="predicted"/>
<dbReference type="EMBL" id="MKGQ01000023">
    <property type="protein sequence ID" value="OKP01588.1"/>
    <property type="molecule type" value="Genomic_DNA"/>
</dbReference>